<evidence type="ECO:0000256" key="1">
    <source>
        <dbReference type="SAM" id="MobiDB-lite"/>
    </source>
</evidence>
<proteinExistence type="predicted"/>
<dbReference type="HOGENOM" id="CLU_2437352_0_0_5"/>
<reference evidence="2 3" key="1">
    <citation type="submission" date="2006-08" db="EMBL/GenBank/DDBJ databases">
        <title>Complete sequence of Maricaulis maris MCS10.</title>
        <authorList>
            <consortium name="US DOE Joint Genome Institute"/>
            <person name="Copeland A."/>
            <person name="Lucas S."/>
            <person name="Lapidus A."/>
            <person name="Barry K."/>
            <person name="Detter J.C."/>
            <person name="Glavina del Rio T."/>
            <person name="Hammon N."/>
            <person name="Israni S."/>
            <person name="Dalin E."/>
            <person name="Tice H."/>
            <person name="Pitluck S."/>
            <person name="Saunders E."/>
            <person name="Brettin T."/>
            <person name="Bruce D."/>
            <person name="Han C."/>
            <person name="Tapia R."/>
            <person name="Gilna P."/>
            <person name="Schmutz J."/>
            <person name="Larimer F."/>
            <person name="Land M."/>
            <person name="Hauser L."/>
            <person name="Kyrpides N."/>
            <person name="Mikhailova N."/>
            <person name="Viollier P."/>
            <person name="Stephens C."/>
            <person name="Richardson P."/>
        </authorList>
    </citation>
    <scope>NUCLEOTIDE SEQUENCE [LARGE SCALE GENOMIC DNA]</scope>
    <source>
        <strain evidence="2 3">MCS10</strain>
    </source>
</reference>
<gene>
    <name evidence="2" type="ordered locus">Mmar10_2936</name>
</gene>
<name>Q0AKH6_MARMM</name>
<evidence type="ECO:0000313" key="3">
    <source>
        <dbReference type="Proteomes" id="UP000001964"/>
    </source>
</evidence>
<dbReference type="STRING" id="394221.Mmar10_2936"/>
<dbReference type="Proteomes" id="UP000001964">
    <property type="component" value="Chromosome"/>
</dbReference>
<evidence type="ECO:0000313" key="2">
    <source>
        <dbReference type="EMBL" id="ABI67217.1"/>
    </source>
</evidence>
<dbReference type="EMBL" id="CP000449">
    <property type="protein sequence ID" value="ABI67217.1"/>
    <property type="molecule type" value="Genomic_DNA"/>
</dbReference>
<dbReference type="KEGG" id="mmr:Mmar10_2936"/>
<dbReference type="AlphaFoldDB" id="Q0AKH6"/>
<keyword evidence="3" id="KW-1185">Reference proteome</keyword>
<protein>
    <submittedName>
        <fullName evidence="2">Uncharacterized protein</fullName>
    </submittedName>
</protein>
<feature type="region of interest" description="Disordered" evidence="1">
    <location>
        <begin position="1"/>
        <end position="25"/>
    </location>
</feature>
<organism evidence="2 3">
    <name type="scientific">Maricaulis maris (strain MCS10)</name>
    <name type="common">Caulobacter maris</name>
    <dbReference type="NCBI Taxonomy" id="394221"/>
    <lineage>
        <taxon>Bacteria</taxon>
        <taxon>Pseudomonadati</taxon>
        <taxon>Pseudomonadota</taxon>
        <taxon>Alphaproteobacteria</taxon>
        <taxon>Maricaulales</taxon>
        <taxon>Maricaulaceae</taxon>
        <taxon>Maricaulis</taxon>
    </lineage>
</organism>
<accession>Q0AKH6</accession>
<sequence length="90" mass="10541">MMADRMMNRSARKWPCPRPHRASLRQEDVVSRHMEAIMTHRPNNPFRPPLQAPAALRIGLPHLLVSSPKRRIAADQRHATYVRLRELRFA</sequence>